<keyword evidence="8" id="KW-1185">Reference proteome</keyword>
<sequence>MTIAESNVSANAREDSTSNPVLASAQYIAQHSIDVHVPPEGVHKAARALYDRMRRRRYSHATWKSHELNPKDWPDDRIVDWIFLVDTLNFSFWTDEPLTQNQYTVRYRGRDYRGYWALCAAVNRALEAGYPCTSASFMAEASVATWKHIFRSETIESIPLFETR</sequence>
<evidence type="ECO:0000256" key="6">
    <source>
        <dbReference type="RuleBase" id="RU365002"/>
    </source>
</evidence>
<comment type="function">
    <text evidence="6">Catalyzes the hydrolysis of queuosine 5'-phosphate, releasing the nucleobase queuine (q). Is required for salvage of queuine from exogenous queuosine (Q) that is imported and then converted to queuosine 5'-phosphate intracellularly.</text>
</comment>
<dbReference type="InterPro" id="IPR019438">
    <property type="entry name" value="Q_salvage"/>
</dbReference>
<proteinExistence type="inferred from homology"/>
<dbReference type="PANTHER" id="PTHR21314">
    <property type="entry name" value="QUEUOSINE 5'-PHOSPHATE N-GLYCOSYLASE_HYDROLASE-RELATED"/>
    <property type="match status" value="1"/>
</dbReference>
<dbReference type="Proteomes" id="UP001150925">
    <property type="component" value="Unassembled WGS sequence"/>
</dbReference>
<dbReference type="EC" id="3.2.2.-" evidence="6"/>
<name>A0A9W8E8X0_9FUNG</name>
<comment type="similarity">
    <text evidence="2 6">Belongs to the QNG1 protein family.</text>
</comment>
<evidence type="ECO:0000256" key="2">
    <source>
        <dbReference type="ARBA" id="ARBA00035119"/>
    </source>
</evidence>
<dbReference type="PANTHER" id="PTHR21314:SF0">
    <property type="entry name" value="QUEUOSINE 5'-PHOSPHATE N-GLYCOSYLASE_HYDROLASE"/>
    <property type="match status" value="1"/>
</dbReference>
<accession>A0A9W8E8X0</accession>
<dbReference type="GO" id="GO:0006400">
    <property type="term" value="P:tRNA modification"/>
    <property type="evidence" value="ECO:0007669"/>
    <property type="project" value="TreeGrafter"/>
</dbReference>
<gene>
    <name evidence="7" type="ORF">IWQ62_001137</name>
</gene>
<organism evidence="7 8">
    <name type="scientific">Dispira parvispora</name>
    <dbReference type="NCBI Taxonomy" id="1520584"/>
    <lineage>
        <taxon>Eukaryota</taxon>
        <taxon>Fungi</taxon>
        <taxon>Fungi incertae sedis</taxon>
        <taxon>Zoopagomycota</taxon>
        <taxon>Kickxellomycotina</taxon>
        <taxon>Dimargaritomycetes</taxon>
        <taxon>Dimargaritales</taxon>
        <taxon>Dimargaritaceae</taxon>
        <taxon>Dispira</taxon>
    </lineage>
</organism>
<protein>
    <recommendedName>
        <fullName evidence="3 6">Queuosine 5'-phosphate N-glycosylase/hydrolase</fullName>
        <ecNumber evidence="6">3.2.2.-</ecNumber>
    </recommendedName>
    <alternativeName>
        <fullName evidence="4 6">Queuosine-nucleotide N-glycosylase/hydrolase</fullName>
    </alternativeName>
</protein>
<reference evidence="7" key="1">
    <citation type="submission" date="2022-07" db="EMBL/GenBank/DDBJ databases">
        <title>Phylogenomic reconstructions and comparative analyses of Kickxellomycotina fungi.</title>
        <authorList>
            <person name="Reynolds N.K."/>
            <person name="Stajich J.E."/>
            <person name="Barry K."/>
            <person name="Grigoriev I.V."/>
            <person name="Crous P."/>
            <person name="Smith M.E."/>
        </authorList>
    </citation>
    <scope>NUCLEOTIDE SEQUENCE</scope>
    <source>
        <strain evidence="7">RSA 1196</strain>
    </source>
</reference>
<evidence type="ECO:0000256" key="4">
    <source>
        <dbReference type="ARBA" id="ARBA00035393"/>
    </source>
</evidence>
<evidence type="ECO:0000256" key="3">
    <source>
        <dbReference type="ARBA" id="ARBA00035306"/>
    </source>
</evidence>
<evidence type="ECO:0000313" key="8">
    <source>
        <dbReference type="Proteomes" id="UP001150925"/>
    </source>
</evidence>
<evidence type="ECO:0000256" key="1">
    <source>
        <dbReference type="ARBA" id="ARBA00022801"/>
    </source>
</evidence>
<comment type="catalytic activity">
    <reaction evidence="5 6">
        <text>queuosine 5'-phosphate + H2O = queuine + D-ribose 5-phosphate</text>
        <dbReference type="Rhea" id="RHEA:75387"/>
        <dbReference type="ChEBI" id="CHEBI:15377"/>
        <dbReference type="ChEBI" id="CHEBI:17433"/>
        <dbReference type="ChEBI" id="CHEBI:78346"/>
        <dbReference type="ChEBI" id="CHEBI:194371"/>
    </reaction>
    <physiologicalReaction direction="left-to-right" evidence="5 6">
        <dbReference type="Rhea" id="RHEA:75388"/>
    </physiologicalReaction>
</comment>
<evidence type="ECO:0000256" key="5">
    <source>
        <dbReference type="ARBA" id="ARBA00048204"/>
    </source>
</evidence>
<dbReference type="Pfam" id="PF10343">
    <property type="entry name" value="Q_salvage"/>
    <property type="match status" value="1"/>
</dbReference>
<dbReference type="AlphaFoldDB" id="A0A9W8E8X0"/>
<dbReference type="GO" id="GO:0016787">
    <property type="term" value="F:hydrolase activity"/>
    <property type="evidence" value="ECO:0007669"/>
    <property type="project" value="UniProtKB-KW"/>
</dbReference>
<evidence type="ECO:0000313" key="7">
    <source>
        <dbReference type="EMBL" id="KAJ1968610.1"/>
    </source>
</evidence>
<feature type="non-terminal residue" evidence="7">
    <location>
        <position position="164"/>
    </location>
</feature>
<dbReference type="OrthoDB" id="416777at2759"/>
<keyword evidence="1 6" id="KW-0378">Hydrolase</keyword>
<comment type="caution">
    <text evidence="7">The sequence shown here is derived from an EMBL/GenBank/DDBJ whole genome shotgun (WGS) entry which is preliminary data.</text>
</comment>
<dbReference type="EMBL" id="JANBPY010000157">
    <property type="protein sequence ID" value="KAJ1968610.1"/>
    <property type="molecule type" value="Genomic_DNA"/>
</dbReference>